<keyword evidence="4" id="KW-1185">Reference proteome</keyword>
<reference evidence="4" key="1">
    <citation type="journal article" date="2019" name="Int. J. Syst. Evol. Microbiol.">
        <title>The Global Catalogue of Microorganisms (GCM) 10K type strain sequencing project: providing services to taxonomists for standard genome sequencing and annotation.</title>
        <authorList>
            <consortium name="The Broad Institute Genomics Platform"/>
            <consortium name="The Broad Institute Genome Sequencing Center for Infectious Disease"/>
            <person name="Wu L."/>
            <person name="Ma J."/>
        </authorList>
    </citation>
    <scope>NUCLEOTIDE SEQUENCE [LARGE SCALE GENOMIC DNA]</scope>
    <source>
        <strain evidence="4">JCM 18410</strain>
    </source>
</reference>
<protein>
    <submittedName>
        <fullName evidence="3">Lipoprotein</fullName>
    </submittedName>
</protein>
<dbReference type="InterPro" id="IPR006311">
    <property type="entry name" value="TAT_signal"/>
</dbReference>
<evidence type="ECO:0000313" key="3">
    <source>
        <dbReference type="EMBL" id="GAA5068575.1"/>
    </source>
</evidence>
<dbReference type="EMBL" id="BAABKC010000079">
    <property type="protein sequence ID" value="GAA5068575.1"/>
    <property type="molecule type" value="Genomic_DNA"/>
</dbReference>
<evidence type="ECO:0000313" key="4">
    <source>
        <dbReference type="Proteomes" id="UP001500124"/>
    </source>
</evidence>
<dbReference type="RefSeq" id="WP_345670485.1">
    <property type="nucleotide sequence ID" value="NZ_BAABKC010000079.1"/>
</dbReference>
<dbReference type="PROSITE" id="PS51318">
    <property type="entry name" value="TAT"/>
    <property type="match status" value="1"/>
</dbReference>
<evidence type="ECO:0000256" key="1">
    <source>
        <dbReference type="SAM" id="MobiDB-lite"/>
    </source>
</evidence>
<keyword evidence="2" id="KW-0732">Signal</keyword>
<feature type="region of interest" description="Disordered" evidence="1">
    <location>
        <begin position="27"/>
        <end position="55"/>
    </location>
</feature>
<keyword evidence="3" id="KW-0449">Lipoprotein</keyword>
<proteinExistence type="predicted"/>
<gene>
    <name evidence="3" type="ORF">GCM10023336_51850</name>
</gene>
<feature type="compositionally biased region" description="Low complexity" evidence="1">
    <location>
        <begin position="40"/>
        <end position="55"/>
    </location>
</feature>
<feature type="chain" id="PRO_5046535323" evidence="2">
    <location>
        <begin position="25"/>
        <end position="263"/>
    </location>
</feature>
<dbReference type="PROSITE" id="PS51257">
    <property type="entry name" value="PROKAR_LIPOPROTEIN"/>
    <property type="match status" value="1"/>
</dbReference>
<comment type="caution">
    <text evidence="3">The sequence shown here is derived from an EMBL/GenBank/DDBJ whole genome shotgun (WGS) entry which is preliminary data.</text>
</comment>
<feature type="signal peptide" evidence="2">
    <location>
        <begin position="1"/>
        <end position="24"/>
    </location>
</feature>
<dbReference type="Proteomes" id="UP001500124">
    <property type="component" value="Unassembled WGS sequence"/>
</dbReference>
<sequence>MRSPVVRRTALAASAAALALFATACGGSSDEGDKGADGRTAQADKSASAAPAATKPLSAAELEKAALAQTDVKSGKVVTKLPATDDIAQDKVKTDKAACAPLGLLQVGSYAGKPAASVKRSWTGDAKKPEAGASAEDSMVAALDRAKVVLTLASYADGGAEQAMKDLTKAAADCAGGFSFTADGETTKVAKVAVTAAPQGADEALALTSTVDAEGDKFPAKSVVVRKGATLAYFPAVNMASAASGKDWAFPTEIVDAQLAKLK</sequence>
<name>A0ABP9L345_9ACTN</name>
<accession>A0ABP9L345</accession>
<organism evidence="3 4">
    <name type="scientific">Streptomyces similanensis</name>
    <dbReference type="NCBI Taxonomy" id="1274988"/>
    <lineage>
        <taxon>Bacteria</taxon>
        <taxon>Bacillati</taxon>
        <taxon>Actinomycetota</taxon>
        <taxon>Actinomycetes</taxon>
        <taxon>Kitasatosporales</taxon>
        <taxon>Streptomycetaceae</taxon>
        <taxon>Streptomyces</taxon>
    </lineage>
</organism>
<evidence type="ECO:0000256" key="2">
    <source>
        <dbReference type="SAM" id="SignalP"/>
    </source>
</evidence>